<keyword evidence="3" id="KW-1185">Reference proteome</keyword>
<dbReference type="Proteomes" id="UP000192359">
    <property type="component" value="Unassembled WGS sequence"/>
</dbReference>
<dbReference type="RefSeq" id="WP_083091696.1">
    <property type="nucleotide sequence ID" value="NZ_LXWF01000022.1"/>
</dbReference>
<name>A0A1Y1RPM3_9MICC</name>
<evidence type="ECO:0008006" key="4">
    <source>
        <dbReference type="Google" id="ProtNLM"/>
    </source>
</evidence>
<keyword evidence="1" id="KW-0472">Membrane</keyword>
<protein>
    <recommendedName>
        <fullName evidence="4">DUF4190 domain-containing protein</fullName>
    </recommendedName>
</protein>
<comment type="caution">
    <text evidence="2">The sequence shown here is derived from an EMBL/GenBank/DDBJ whole genome shotgun (WGS) entry which is preliminary data.</text>
</comment>
<evidence type="ECO:0000313" key="2">
    <source>
        <dbReference type="EMBL" id="ORC18831.1"/>
    </source>
</evidence>
<evidence type="ECO:0000313" key="3">
    <source>
        <dbReference type="Proteomes" id="UP000192359"/>
    </source>
</evidence>
<keyword evidence="1" id="KW-1133">Transmembrane helix</keyword>
<accession>A0A1Y1RPM3</accession>
<dbReference type="AlphaFoldDB" id="A0A1Y1RPM3"/>
<gene>
    <name evidence="2" type="ORF">A7979_02190</name>
</gene>
<sequence length="171" mass="18088">MTQPLSPQPAAPAGGTGVLMHPPYDFITVPGPPEYQVPAAYRRPYGQLVGDKRGRGYYSGVMALTSGVVSALVALMGGVLALIALIPASGALILGIRALVLRSRYPRTVSSGQTAGLAWGGIAIGLVCLPLAIGMFWMNSWLLHEAESLNCQYIYAGDEEAIQRCVDENTQ</sequence>
<keyword evidence="1" id="KW-0812">Transmembrane</keyword>
<feature type="transmembrane region" description="Helical" evidence="1">
    <location>
        <begin position="117"/>
        <end position="138"/>
    </location>
</feature>
<dbReference type="EMBL" id="LXWF01000022">
    <property type="protein sequence ID" value="ORC18831.1"/>
    <property type="molecule type" value="Genomic_DNA"/>
</dbReference>
<reference evidence="2 3" key="1">
    <citation type="submission" date="2016-05" db="EMBL/GenBank/DDBJ databases">
        <title>Draft genome sequence of a porcine commensal Rothia nasimurium.</title>
        <authorList>
            <person name="Gaiser R.A."/>
            <person name="Van Baarlen P."/>
            <person name="Wells J.M."/>
        </authorList>
    </citation>
    <scope>NUCLEOTIDE SEQUENCE [LARGE SCALE GENOMIC DNA]</scope>
    <source>
        <strain evidence="2 3">PT-32</strain>
    </source>
</reference>
<proteinExistence type="predicted"/>
<organism evidence="2 3">
    <name type="scientific">Rothia nasimurium</name>
    <dbReference type="NCBI Taxonomy" id="85336"/>
    <lineage>
        <taxon>Bacteria</taxon>
        <taxon>Bacillati</taxon>
        <taxon>Actinomycetota</taxon>
        <taxon>Actinomycetes</taxon>
        <taxon>Micrococcales</taxon>
        <taxon>Micrococcaceae</taxon>
        <taxon>Rothia</taxon>
    </lineage>
</organism>
<evidence type="ECO:0000256" key="1">
    <source>
        <dbReference type="SAM" id="Phobius"/>
    </source>
</evidence>
<feature type="transmembrane region" description="Helical" evidence="1">
    <location>
        <begin position="68"/>
        <end position="96"/>
    </location>
</feature>